<feature type="domain" description="GST N-terminal" evidence="2">
    <location>
        <begin position="956"/>
        <end position="1037"/>
    </location>
</feature>
<dbReference type="InterPro" id="IPR010987">
    <property type="entry name" value="Glutathione-S-Trfase_C-like"/>
</dbReference>
<name>A0A9N8DSU9_9STRA</name>
<feature type="region of interest" description="Disordered" evidence="1">
    <location>
        <begin position="555"/>
        <end position="929"/>
    </location>
</feature>
<feature type="domain" description="GST N-terminal" evidence="2">
    <location>
        <begin position="293"/>
        <end position="375"/>
    </location>
</feature>
<dbReference type="CDD" id="cd03192">
    <property type="entry name" value="GST_C_Sigma_like"/>
    <property type="match status" value="2"/>
</dbReference>
<feature type="domain" description="GST N-terminal" evidence="2">
    <location>
        <begin position="6"/>
        <end position="90"/>
    </location>
</feature>
<evidence type="ECO:0000313" key="4">
    <source>
        <dbReference type="EMBL" id="CAB9506161.1"/>
    </source>
</evidence>
<dbReference type="Gene3D" id="3.40.30.10">
    <property type="entry name" value="Glutaredoxin"/>
    <property type="match status" value="4"/>
</dbReference>
<reference evidence="4" key="1">
    <citation type="submission" date="2020-06" db="EMBL/GenBank/DDBJ databases">
        <authorList>
            <consortium name="Plant Systems Biology data submission"/>
        </authorList>
    </citation>
    <scope>NUCLEOTIDE SEQUENCE</scope>
    <source>
        <strain evidence="4">D6</strain>
    </source>
</reference>
<evidence type="ECO:0000259" key="3">
    <source>
        <dbReference type="PROSITE" id="PS50405"/>
    </source>
</evidence>
<dbReference type="InterPro" id="IPR040079">
    <property type="entry name" value="Glutathione_S-Trfase"/>
</dbReference>
<dbReference type="PROSITE" id="PS50404">
    <property type="entry name" value="GST_NTER"/>
    <property type="match status" value="4"/>
</dbReference>
<feature type="domain" description="GST N-terminal" evidence="2">
    <location>
        <begin position="1223"/>
        <end position="1307"/>
    </location>
</feature>
<feature type="compositionally biased region" description="Acidic residues" evidence="1">
    <location>
        <begin position="682"/>
        <end position="695"/>
    </location>
</feature>
<dbReference type="SUPFAM" id="SSF47616">
    <property type="entry name" value="GST C-terminal domain-like"/>
    <property type="match status" value="4"/>
</dbReference>
<sequence length="1474" mass="165175">MTERAPKLTLTYYKFSASADTLRLAAAIGKIPFKNKAIEKKEWKPPPGKEVDPRYNLPVLEIEVKGKEKQVISQRNAILNYLGRRGGLYPADPLEGLQVEYMIDAVSEALKPLEVSATGAVDSLLSESPWTDEEFLKIREKIASDPSAGLPHYLSFFERALRENGENNGSKWLVGKSVSIADLKLNQLVCWISGGIGEGDGPSLLKGIETSLVENYPLLLKHKMQIETLPEVLSWRAKYLPPYSVFEYRPPFEFRTIGRRTRLGEANYSPMHPTTDGRSDAEPRGKWSATTFPRLTLSYFETSARAEPIRLAAAIGKVPFTNRVIAKEDWAMVKRHSPLGQLPTLLAVQPGKDLVTAPQSTAILRYIGKLGGLYPFDEVESAQVEFMIETIVEATRLVEMTVSGVVKLLILDVLKKEEEIPPIRKRLLENEDRGLPKYLKYFESVLEENKLAGWLVGSNMTVADLSVYHLSSWLNGGLDGGVQGGDAYMFDSSILEKYPLLRKHREAIENHISVVRFREQFQSPYSSFDFVPYDDSESSGNQLSDNLPRGARRRLSADHLPKNVARSKSSDHLPRHPGFSAPSPAKRRSSKDDNEPSQPAKKTDKMMSAPLRRKPSFDSDEAEEELPRRKSRGMSLPPRTRPIIIDDDEDDDLGFSDESEDSEDQPGASYLLNLGSKKANELFDDSSTDSFDDEASTTSVEHGLEGLKNRLQSALEKEKELSSSDPTARKKKADKKKKHKKKKDKKKKKKKSKRESDTMVPPKLPPNTPRASSTKKSSEKSLSKATGKPKEDDTEPKSGKSSSSRTEASKEGSSKAKDKDEEGKTSKTKSSSTSEKSSKQKSQKPSSKENTPKRQKKVKRHLSGSPKGTKRFPSNNPRESMKSSFKVEGLENLEGLEDEEEEAPDYLQNPTEGIVTPVPQSLKERPEVFRGDSLRSLLTGIEEEEDSDDDPSPKKKRPLVFYFSTPGRAESIRLAAVIGHIPFSNLSAGKGDTAYKHMAPLGQLPVLEIEEAHNRRLIVPQSMAILRYLGHLGQVYPDDPMERLLVDSMCDCVGDVLRMIELTCRASSRSILEFKAFTDEECVSMRQRMVEDEANGIRSFLSFFERELEQNFSRYGGWIAQNKLTIADLRLYQLLCWLGGSFEACLNGNSLVGIPGDILQGHPLLELHKERVEEIKEVSQFRSQCPHPYESFTSPTGADTGSDGVGPRREKPAVAKIEPSKLPRFTLTHAENTPNTQPLRLAAALGKIPFTNKVIDTDSQEWRNVYERRVKESQLPVLEIEESGEKKLVSQPMAILRYLGTLGDMYPHNSIRALEVESMIETIIEIQNLISIPSDETIQRFMSGNAWTENETWSVRRRIAKNKGQGLPFYLAYFEKAISDNPDSHWLVGPKVTIADLCLYNFLDSIISGAKLQEQAMDLHSSANNLMADGFSESLLEEYPILKSHKERVEGLEPVISFQSKFSPPYKTFAFRPA</sequence>
<dbReference type="InterPro" id="IPR050213">
    <property type="entry name" value="GST_superfamily"/>
</dbReference>
<organism evidence="4 5">
    <name type="scientific">Seminavis robusta</name>
    <dbReference type="NCBI Taxonomy" id="568900"/>
    <lineage>
        <taxon>Eukaryota</taxon>
        <taxon>Sar</taxon>
        <taxon>Stramenopiles</taxon>
        <taxon>Ochrophyta</taxon>
        <taxon>Bacillariophyta</taxon>
        <taxon>Bacillariophyceae</taxon>
        <taxon>Bacillariophycidae</taxon>
        <taxon>Naviculales</taxon>
        <taxon>Naviculaceae</taxon>
        <taxon>Seminavis</taxon>
    </lineage>
</organism>
<dbReference type="InterPro" id="IPR004045">
    <property type="entry name" value="Glutathione_S-Trfase_N"/>
</dbReference>
<dbReference type="InterPro" id="IPR004046">
    <property type="entry name" value="GST_C"/>
</dbReference>
<dbReference type="Gene3D" id="1.20.1050.10">
    <property type="match status" value="4"/>
</dbReference>
<dbReference type="Pfam" id="PF14497">
    <property type="entry name" value="GST_C_3"/>
    <property type="match status" value="4"/>
</dbReference>
<feature type="compositionally biased region" description="Basic and acidic residues" evidence="1">
    <location>
        <begin position="275"/>
        <end position="285"/>
    </location>
</feature>
<feature type="compositionally biased region" description="Basic and acidic residues" evidence="1">
    <location>
        <begin position="776"/>
        <end position="798"/>
    </location>
</feature>
<feature type="region of interest" description="Disordered" evidence="1">
    <location>
        <begin position="1185"/>
        <end position="1213"/>
    </location>
</feature>
<gene>
    <name evidence="4" type="ORF">SEMRO_256_G100680.1</name>
</gene>
<evidence type="ECO:0000313" key="5">
    <source>
        <dbReference type="Proteomes" id="UP001153069"/>
    </source>
</evidence>
<dbReference type="PROSITE" id="PS50405">
    <property type="entry name" value="GST_CTER"/>
    <property type="match status" value="4"/>
</dbReference>
<feature type="domain" description="GST C-terminal" evidence="3">
    <location>
        <begin position="92"/>
        <end position="252"/>
    </location>
</feature>
<feature type="domain" description="GST C-terminal" evidence="3">
    <location>
        <begin position="377"/>
        <end position="525"/>
    </location>
</feature>
<dbReference type="OrthoDB" id="420389at2759"/>
<dbReference type="SUPFAM" id="SSF52833">
    <property type="entry name" value="Thioredoxin-like"/>
    <property type="match status" value="4"/>
</dbReference>
<dbReference type="GO" id="GO:0006749">
    <property type="term" value="P:glutathione metabolic process"/>
    <property type="evidence" value="ECO:0007669"/>
    <property type="project" value="TreeGrafter"/>
</dbReference>
<dbReference type="InterPro" id="IPR036249">
    <property type="entry name" value="Thioredoxin-like_sf"/>
</dbReference>
<dbReference type="GO" id="GO:0004364">
    <property type="term" value="F:glutathione transferase activity"/>
    <property type="evidence" value="ECO:0007669"/>
    <property type="project" value="TreeGrafter"/>
</dbReference>
<accession>A0A9N8DSU9</accession>
<dbReference type="InterPro" id="IPR036282">
    <property type="entry name" value="Glutathione-S-Trfase_C_sf"/>
</dbReference>
<feature type="domain" description="GST C-terminal" evidence="3">
    <location>
        <begin position="1039"/>
        <end position="1189"/>
    </location>
</feature>
<evidence type="ECO:0000259" key="2">
    <source>
        <dbReference type="PROSITE" id="PS50404"/>
    </source>
</evidence>
<protein>
    <submittedName>
        <fullName evidence="4">S-crystallin</fullName>
    </submittedName>
</protein>
<comment type="caution">
    <text evidence="4">The sequence shown here is derived from an EMBL/GenBank/DDBJ whole genome shotgun (WGS) entry which is preliminary data.</text>
</comment>
<dbReference type="EMBL" id="CAICTM010000255">
    <property type="protein sequence ID" value="CAB9506161.1"/>
    <property type="molecule type" value="Genomic_DNA"/>
</dbReference>
<keyword evidence="5" id="KW-1185">Reference proteome</keyword>
<feature type="domain" description="GST C-terminal" evidence="3">
    <location>
        <begin position="1313"/>
        <end position="1469"/>
    </location>
</feature>
<proteinExistence type="predicted"/>
<dbReference type="SFLD" id="SFLDS00019">
    <property type="entry name" value="Glutathione_Transferase_(cytos"/>
    <property type="match status" value="3"/>
</dbReference>
<dbReference type="PANTHER" id="PTHR11571">
    <property type="entry name" value="GLUTATHIONE S-TRANSFERASE"/>
    <property type="match status" value="1"/>
</dbReference>
<feature type="compositionally biased region" description="Basic residues" evidence="1">
    <location>
        <begin position="729"/>
        <end position="753"/>
    </location>
</feature>
<evidence type="ECO:0000256" key="1">
    <source>
        <dbReference type="SAM" id="MobiDB-lite"/>
    </source>
</evidence>
<feature type="compositionally biased region" description="Basic and acidic residues" evidence="1">
    <location>
        <begin position="807"/>
        <end position="825"/>
    </location>
</feature>
<feature type="compositionally biased region" description="Acidic residues" evidence="1">
    <location>
        <begin position="645"/>
        <end position="664"/>
    </location>
</feature>
<feature type="compositionally biased region" description="Acidic residues" evidence="1">
    <location>
        <begin position="894"/>
        <end position="904"/>
    </location>
</feature>
<feature type="compositionally biased region" description="Basic residues" evidence="1">
    <location>
        <begin position="853"/>
        <end position="862"/>
    </location>
</feature>
<feature type="region of interest" description="Disordered" evidence="1">
    <location>
        <begin position="265"/>
        <end position="285"/>
    </location>
</feature>
<dbReference type="Proteomes" id="UP001153069">
    <property type="component" value="Unassembled WGS sequence"/>
</dbReference>